<name>A0A0H5Q8N1_9ZZZZ</name>
<reference evidence="1" key="1">
    <citation type="submission" date="2015-06" db="EMBL/GenBank/DDBJ databases">
        <authorList>
            <person name="Joergensen T."/>
        </authorList>
    </citation>
    <scope>NUCLEOTIDE SEQUENCE</scope>
    <source>
        <strain evidence="1">RGFK1720</strain>
    </source>
</reference>
<reference evidence="1" key="2">
    <citation type="submission" date="2015-07" db="EMBL/GenBank/DDBJ databases">
        <title>Plasmids, circular viruses and viroids from rat gut.</title>
        <authorList>
            <person name="Jorgensen T.J."/>
            <person name="Hansen M.A."/>
            <person name="Xu Z."/>
            <person name="Tabak M.A."/>
            <person name="Sorensen S.J."/>
            <person name="Hansen L.H."/>
        </authorList>
    </citation>
    <scope>NUCLEOTIDE SEQUENCE</scope>
    <source>
        <strain evidence="1">RGFK1720</strain>
    </source>
</reference>
<sequence>MDLKIKAESTEQPLRFYAVANEGAMSTPGNEKTLDESTSEDELNLFTFTTLNRDTETRKYGLPMYATSTVSVNTNEVILQEEQTGHEGHYTLNKKVEFALERPVGKLGVFAAKDKDETGELKITGLTMLKAGTRAYNYLMPQSEETLKNSEMTGTGRFELTPSQNAVTAQLTTTDARNDPTKYTPVLDVPFYPFENPWGSNDLGKPGDEHGNILQIDYTFDGDLRQGLVYMPPIMRNKYYAVCCLIHNSGKITVTYTVADWDDGGDYELEFDYPSYDLLQPFTGGTAPYAQPTVYYNNDASSTAGTYSFRFKISGPVGQEWQPTLFDATTADYELSVYQKVDGVNTLITPPYVASDTEYEIRVRALKVDNVNKEFSLGIAYTPKWDPSGSSLLLVNMQSGETNWTKRTWIIRLILNPS</sequence>
<accession>A0A0H5Q8N1</accession>
<dbReference type="EMBL" id="LN854223">
    <property type="protein sequence ID" value="CRY97744.1"/>
    <property type="molecule type" value="Genomic_DNA"/>
</dbReference>
<organism evidence="1">
    <name type="scientific">uncultured prokaryote</name>
    <dbReference type="NCBI Taxonomy" id="198431"/>
    <lineage>
        <taxon>unclassified sequences</taxon>
        <taxon>environmental samples</taxon>
    </lineage>
</organism>
<dbReference type="AlphaFoldDB" id="A0A0H5Q8N1"/>
<protein>
    <submittedName>
        <fullName evidence="1">Uncharacterized protein</fullName>
    </submittedName>
</protein>
<proteinExistence type="predicted"/>
<evidence type="ECO:0000313" key="1">
    <source>
        <dbReference type="EMBL" id="CRY97744.1"/>
    </source>
</evidence>